<dbReference type="InterPro" id="IPR006141">
    <property type="entry name" value="Intein_N"/>
</dbReference>
<feature type="chain" id="PRO_5022216609" description="Hint domain-containing protein" evidence="1">
    <location>
        <begin position="36"/>
        <end position="325"/>
    </location>
</feature>
<dbReference type="Proteomes" id="UP000318017">
    <property type="component" value="Chromosome"/>
</dbReference>
<keyword evidence="4" id="KW-1185">Reference proteome</keyword>
<dbReference type="AlphaFoldDB" id="A0A518G4D6"/>
<accession>A0A518G4D6</accession>
<reference evidence="3 4" key="1">
    <citation type="submission" date="2019-02" db="EMBL/GenBank/DDBJ databases">
        <title>Deep-cultivation of Planctomycetes and their phenomic and genomic characterization uncovers novel biology.</title>
        <authorList>
            <person name="Wiegand S."/>
            <person name="Jogler M."/>
            <person name="Boedeker C."/>
            <person name="Pinto D."/>
            <person name="Vollmers J."/>
            <person name="Rivas-Marin E."/>
            <person name="Kohn T."/>
            <person name="Peeters S.H."/>
            <person name="Heuer A."/>
            <person name="Rast P."/>
            <person name="Oberbeckmann S."/>
            <person name="Bunk B."/>
            <person name="Jeske O."/>
            <person name="Meyerdierks A."/>
            <person name="Storesund J.E."/>
            <person name="Kallscheuer N."/>
            <person name="Luecker S."/>
            <person name="Lage O.M."/>
            <person name="Pohl T."/>
            <person name="Merkel B.J."/>
            <person name="Hornburger P."/>
            <person name="Mueller R.-W."/>
            <person name="Bruemmer F."/>
            <person name="Labrenz M."/>
            <person name="Spormann A.M."/>
            <person name="Op den Camp H."/>
            <person name="Overmann J."/>
            <person name="Amann R."/>
            <person name="Jetten M.S.M."/>
            <person name="Mascher T."/>
            <person name="Medema M.H."/>
            <person name="Devos D.P."/>
            <person name="Kaster A.-K."/>
            <person name="Ovreas L."/>
            <person name="Rohde M."/>
            <person name="Galperin M.Y."/>
            <person name="Jogler C."/>
        </authorList>
    </citation>
    <scope>NUCLEOTIDE SEQUENCE [LARGE SCALE GENOMIC DNA]</scope>
    <source>
        <strain evidence="3 4">Q31a</strain>
    </source>
</reference>
<keyword evidence="1" id="KW-0732">Signal</keyword>
<dbReference type="PROSITE" id="PS50817">
    <property type="entry name" value="INTEIN_N_TER"/>
    <property type="match status" value="1"/>
</dbReference>
<evidence type="ECO:0000313" key="4">
    <source>
        <dbReference type="Proteomes" id="UP000318017"/>
    </source>
</evidence>
<dbReference type="InterPro" id="IPR036844">
    <property type="entry name" value="Hint_dom_sf"/>
</dbReference>
<evidence type="ECO:0000256" key="1">
    <source>
        <dbReference type="SAM" id="SignalP"/>
    </source>
</evidence>
<name>A0A518G4D6_9BACT</name>
<dbReference type="KEGG" id="ahel:Q31a_17500"/>
<sequence precursor="true">MKFDVRICSNRCLLEVLRCTTLLGAIAILTPNVQAQSAVVTGGSIICDPGNGKEVTWSGGSFSGVDGYTVVGCYAPVYYTSPTTYYSPGSGVGEGYPTSNPGSTSGSEVVNVPLKGPGLYPLQGVYVWFEYGEWNYSGGYYHWNSYGALCSWYWIPNPGGECFSAETQLLTPEGFKPIEHLSVGDLIYSSPRDKIATTPSVQEIKKVEVSRARLFNVVAGGHVIQTTQQHPFYEKDKGWIPAIELVAGDSLRSHTDKWVTVDSLRIGDEADVYSVSVDGKSSIFVGESNWDFSILVADSCSMNPSEPGFLKKSPSQRYVKVVPTK</sequence>
<gene>
    <name evidence="3" type="ORF">Q31a_17500</name>
</gene>
<protein>
    <recommendedName>
        <fullName evidence="2">Hint domain-containing protein</fullName>
    </recommendedName>
</protein>
<evidence type="ECO:0000259" key="2">
    <source>
        <dbReference type="SMART" id="SM00306"/>
    </source>
</evidence>
<dbReference type="Gene3D" id="2.170.16.10">
    <property type="entry name" value="Hedgehog/Intein (Hint) domain"/>
    <property type="match status" value="1"/>
</dbReference>
<feature type="signal peptide" evidence="1">
    <location>
        <begin position="1"/>
        <end position="35"/>
    </location>
</feature>
<dbReference type="InterPro" id="IPR003587">
    <property type="entry name" value="Hint_dom_N"/>
</dbReference>
<evidence type="ECO:0000313" key="3">
    <source>
        <dbReference type="EMBL" id="QDV23452.1"/>
    </source>
</evidence>
<dbReference type="OrthoDB" id="285999at2"/>
<dbReference type="RefSeq" id="WP_145076405.1">
    <property type="nucleotide sequence ID" value="NZ_CP036298.1"/>
</dbReference>
<dbReference type="GO" id="GO:0016539">
    <property type="term" value="P:intein-mediated protein splicing"/>
    <property type="evidence" value="ECO:0007669"/>
    <property type="project" value="InterPro"/>
</dbReference>
<feature type="domain" description="Hint" evidence="2">
    <location>
        <begin position="160"/>
        <end position="274"/>
    </location>
</feature>
<dbReference type="SMART" id="SM00306">
    <property type="entry name" value="HintN"/>
    <property type="match status" value="1"/>
</dbReference>
<dbReference type="EMBL" id="CP036298">
    <property type="protein sequence ID" value="QDV23452.1"/>
    <property type="molecule type" value="Genomic_DNA"/>
</dbReference>
<dbReference type="SUPFAM" id="SSF51294">
    <property type="entry name" value="Hedgehog/intein (Hint) domain"/>
    <property type="match status" value="1"/>
</dbReference>
<dbReference type="Pfam" id="PF07591">
    <property type="entry name" value="PT-HINT"/>
    <property type="match status" value="1"/>
</dbReference>
<proteinExistence type="predicted"/>
<organism evidence="3 4">
    <name type="scientific">Aureliella helgolandensis</name>
    <dbReference type="NCBI Taxonomy" id="2527968"/>
    <lineage>
        <taxon>Bacteria</taxon>
        <taxon>Pseudomonadati</taxon>
        <taxon>Planctomycetota</taxon>
        <taxon>Planctomycetia</taxon>
        <taxon>Pirellulales</taxon>
        <taxon>Pirellulaceae</taxon>
        <taxon>Aureliella</taxon>
    </lineage>
</organism>